<dbReference type="Pfam" id="PF20109">
    <property type="entry name" value="Trans_reg_dom"/>
    <property type="match status" value="1"/>
</dbReference>
<evidence type="ECO:0000313" key="2">
    <source>
        <dbReference type="EMBL" id="PQM25904.1"/>
    </source>
</evidence>
<reference evidence="3" key="1">
    <citation type="submission" date="2017-11" db="EMBL/GenBank/DDBJ databases">
        <title>The complete genome sequence of Sphingopyxis pomeranensis sp. nov. strain WS5A3p.</title>
        <authorList>
            <person name="Kaminski M.A."/>
        </authorList>
    </citation>
    <scope>NUCLEOTIDE SEQUENCE [LARGE SCALE GENOMIC DNA]</scope>
    <source>
        <strain evidence="3">WS5A3p</strain>
    </source>
</reference>
<dbReference type="Proteomes" id="UP000238954">
    <property type="component" value="Chromosome"/>
</dbReference>
<protein>
    <recommendedName>
        <fullName evidence="1">Transcriptional regulator-like domain-containing protein</fullName>
    </recommendedName>
</protein>
<feature type="domain" description="Transcriptional regulator-like" evidence="1">
    <location>
        <begin position="6"/>
        <end position="64"/>
    </location>
</feature>
<dbReference type="RefSeq" id="WP_105999326.1">
    <property type="nucleotide sequence ID" value="NZ_CM009578.1"/>
</dbReference>
<comment type="caution">
    <text evidence="2">The sequence shown here is derived from an EMBL/GenBank/DDBJ whole genome shotgun (WGS) entry which is preliminary data.</text>
</comment>
<evidence type="ECO:0000313" key="3">
    <source>
        <dbReference type="Proteomes" id="UP000238954"/>
    </source>
</evidence>
<name>A0A2S8B0I7_9SPHN</name>
<dbReference type="EMBL" id="PHFW01000003">
    <property type="protein sequence ID" value="PQM25904.1"/>
    <property type="molecule type" value="Genomic_DNA"/>
</dbReference>
<keyword evidence="3" id="KW-1185">Reference proteome</keyword>
<dbReference type="InterPro" id="IPR045465">
    <property type="entry name" value="Trans_reg_dom"/>
</dbReference>
<evidence type="ECO:0000259" key="1">
    <source>
        <dbReference type="Pfam" id="PF20109"/>
    </source>
</evidence>
<sequence length="65" mass="7916">MQPIVDWRSQDFLKIFERYDRADFAQEFLRRNPRYRAAYRAGAASGRSRSALRRLARHWGLVFRR</sequence>
<dbReference type="OrthoDB" id="8654520at2"/>
<organism evidence="2 3">
    <name type="scientific">Sphingopyxis lindanitolerans</name>
    <dbReference type="NCBI Taxonomy" id="2054227"/>
    <lineage>
        <taxon>Bacteria</taxon>
        <taxon>Pseudomonadati</taxon>
        <taxon>Pseudomonadota</taxon>
        <taxon>Alphaproteobacteria</taxon>
        <taxon>Sphingomonadales</taxon>
        <taxon>Sphingomonadaceae</taxon>
        <taxon>Sphingopyxis</taxon>
    </lineage>
</organism>
<dbReference type="AlphaFoldDB" id="A0A2S8B0I7"/>
<accession>A0A2S8B0I7</accession>
<gene>
    <name evidence="2" type="ORF">CVO77_12375</name>
</gene>
<proteinExistence type="predicted"/>